<evidence type="ECO:0000256" key="2">
    <source>
        <dbReference type="ARBA" id="ARBA00007092"/>
    </source>
</evidence>
<protein>
    <recommendedName>
        <fullName evidence="3">exodeoxyribonuclease III</fullName>
        <ecNumber evidence="3">3.1.11.2</ecNumber>
    </recommendedName>
</protein>
<feature type="active site" description="Proton acceptor" evidence="9">
    <location>
        <position position="223"/>
    </location>
</feature>
<dbReference type="InterPro" id="IPR005135">
    <property type="entry name" value="Endo/exonuclease/phosphatase"/>
</dbReference>
<feature type="binding site" evidence="10">
    <location>
        <position position="134"/>
    </location>
    <ligand>
        <name>Mg(2+)</name>
        <dbReference type="ChEBI" id="CHEBI:18420"/>
        <label>1</label>
    </ligand>
</feature>
<keyword evidence="6" id="KW-0378">Hydrolase</keyword>
<feature type="active site" evidence="9">
    <location>
        <position position="104"/>
    </location>
</feature>
<sequence length="375" mass="44010">MVHAPMYNHHSMILTLLNVKGVNSAFKRRKILLYLKQKNPDLVFLQETHLEKEDSLFLQRDWVGKVLYRAGSFSQRGVAILIRKNFNVKILKQQSDEYTFMNIYAPTADLPGFFVEVSNEITQFGNSYVVLYGDFNNVRNPKVDKTYTWGITRPSQAQKAIDTLEEELDLVDVWRFFHPSDKEFTFYSHPHISYSRIDYFLISKSLLSITEQTTIGTILVSDHAPVRFTLRLGRLSKLRPTRWRFNSSRLKDEQSWNAFKAVIGGRLIQHCSYLKKKSVQHVHELEVDIKKMEKMHSTQSDHSTLLELNKLKAKYNLYYRRKLNIHYSELNTNIMNKGREQGDFLHREQSSSIPNQLYQGCCYKCCIRHILSKSL</sequence>
<evidence type="ECO:0000256" key="11">
    <source>
        <dbReference type="PIRSR" id="PIRSR604808-3"/>
    </source>
</evidence>
<keyword evidence="5" id="KW-0227">DNA damage</keyword>
<feature type="site" description="Transition state stabilizer" evidence="11">
    <location>
        <position position="136"/>
    </location>
</feature>
<evidence type="ECO:0000256" key="6">
    <source>
        <dbReference type="ARBA" id="ARBA00022801"/>
    </source>
</evidence>
<evidence type="ECO:0000256" key="1">
    <source>
        <dbReference type="ARBA" id="ARBA00000493"/>
    </source>
</evidence>
<dbReference type="PANTHER" id="PTHR22748">
    <property type="entry name" value="AP ENDONUCLEASE"/>
    <property type="match status" value="1"/>
</dbReference>
<feature type="site" description="Important for catalytic activity" evidence="11">
    <location>
        <position position="198"/>
    </location>
</feature>
<name>A0A3Q4ASB2_MOLML</name>
<feature type="active site" description="Proton donor/acceptor" evidence="9">
    <location>
        <position position="134"/>
    </location>
</feature>
<evidence type="ECO:0000256" key="8">
    <source>
        <dbReference type="ARBA" id="ARBA00023204"/>
    </source>
</evidence>
<evidence type="ECO:0000256" key="7">
    <source>
        <dbReference type="ARBA" id="ARBA00022842"/>
    </source>
</evidence>
<feature type="domain" description="Endonuclease/exonuclease/phosphatase" evidence="12">
    <location>
        <begin position="18"/>
        <end position="223"/>
    </location>
</feature>
<keyword evidence="8" id="KW-0234">DNA repair</keyword>
<keyword evidence="14" id="KW-1185">Reference proteome</keyword>
<dbReference type="Gene3D" id="3.60.10.10">
    <property type="entry name" value="Endonuclease/exonuclease/phosphatase"/>
    <property type="match status" value="1"/>
</dbReference>
<dbReference type="OMA" id="TGHENSA"/>
<keyword evidence="4 10" id="KW-0479">Metal-binding</keyword>
<dbReference type="STRING" id="94237.ENSMMOP00000007460"/>
<comment type="catalytic activity">
    <reaction evidence="1">
        <text>Exonucleolytic cleavage in the 3'- to 5'-direction to yield nucleoside 5'-phosphates.</text>
        <dbReference type="EC" id="3.1.11.2"/>
    </reaction>
</comment>
<feature type="binding site" evidence="10">
    <location>
        <position position="18"/>
    </location>
    <ligand>
        <name>Mg(2+)</name>
        <dbReference type="ChEBI" id="CHEBI:18420"/>
        <label>1</label>
    </ligand>
</feature>
<dbReference type="GO" id="GO:0006284">
    <property type="term" value="P:base-excision repair"/>
    <property type="evidence" value="ECO:0007669"/>
    <property type="project" value="TreeGrafter"/>
</dbReference>
<evidence type="ECO:0000256" key="10">
    <source>
        <dbReference type="PIRSR" id="PIRSR604808-2"/>
    </source>
</evidence>
<accession>A0A3Q4ASB2</accession>
<feature type="binding site" evidence="10">
    <location>
        <position position="222"/>
    </location>
    <ligand>
        <name>Mg(2+)</name>
        <dbReference type="ChEBI" id="CHEBI:18420"/>
        <label>1</label>
    </ligand>
</feature>
<dbReference type="PANTHER" id="PTHR22748:SF26">
    <property type="entry name" value="ENDONUCLEASE_EXONUCLEASE_PHOSPHATASE DOMAIN-CONTAINING PROTEIN"/>
    <property type="match status" value="1"/>
</dbReference>
<feature type="site" description="Interaction with DNA substrate" evidence="11">
    <location>
        <position position="223"/>
    </location>
</feature>
<evidence type="ECO:0000256" key="9">
    <source>
        <dbReference type="PIRSR" id="PIRSR604808-1"/>
    </source>
</evidence>
<evidence type="ECO:0000256" key="5">
    <source>
        <dbReference type="ARBA" id="ARBA00022763"/>
    </source>
</evidence>
<comment type="similarity">
    <text evidence="2">Belongs to the DNA repair enzymes AP/ExoA family.</text>
</comment>
<evidence type="ECO:0000256" key="3">
    <source>
        <dbReference type="ARBA" id="ARBA00012115"/>
    </source>
</evidence>
<dbReference type="EC" id="3.1.11.2" evidence="3"/>
<reference evidence="13" key="1">
    <citation type="submission" date="2025-08" db="UniProtKB">
        <authorList>
            <consortium name="Ensembl"/>
        </authorList>
    </citation>
    <scope>IDENTIFICATION</scope>
</reference>
<dbReference type="GO" id="GO:0046872">
    <property type="term" value="F:metal ion binding"/>
    <property type="evidence" value="ECO:0007669"/>
    <property type="project" value="UniProtKB-KW"/>
</dbReference>
<reference evidence="13" key="2">
    <citation type="submission" date="2025-09" db="UniProtKB">
        <authorList>
            <consortium name="Ensembl"/>
        </authorList>
    </citation>
    <scope>IDENTIFICATION</scope>
</reference>
<dbReference type="InterPro" id="IPR004808">
    <property type="entry name" value="AP_endonuc_1"/>
</dbReference>
<organism evidence="13 14">
    <name type="scientific">Mola mola</name>
    <name type="common">Ocean sunfish</name>
    <name type="synonym">Tetraodon mola</name>
    <dbReference type="NCBI Taxonomy" id="94237"/>
    <lineage>
        <taxon>Eukaryota</taxon>
        <taxon>Metazoa</taxon>
        <taxon>Chordata</taxon>
        <taxon>Craniata</taxon>
        <taxon>Vertebrata</taxon>
        <taxon>Euteleostomi</taxon>
        <taxon>Actinopterygii</taxon>
        <taxon>Neopterygii</taxon>
        <taxon>Teleostei</taxon>
        <taxon>Neoteleostei</taxon>
        <taxon>Acanthomorphata</taxon>
        <taxon>Eupercaria</taxon>
        <taxon>Tetraodontiformes</taxon>
        <taxon>Molidae</taxon>
        <taxon>Mola</taxon>
    </lineage>
</organism>
<dbReference type="GO" id="GO:0003906">
    <property type="term" value="F:DNA-(apurinic or apyrimidinic site) endonuclease activity"/>
    <property type="evidence" value="ECO:0007669"/>
    <property type="project" value="TreeGrafter"/>
</dbReference>
<proteinExistence type="inferred from homology"/>
<dbReference type="SUPFAM" id="SSF56219">
    <property type="entry name" value="DNase I-like"/>
    <property type="match status" value="1"/>
</dbReference>
<keyword evidence="7 10" id="KW-0460">Magnesium</keyword>
<dbReference type="Pfam" id="PF03372">
    <property type="entry name" value="Exo_endo_phos"/>
    <property type="match status" value="1"/>
</dbReference>
<dbReference type="GO" id="GO:0008311">
    <property type="term" value="F:double-stranded DNA 3'-5' DNA exonuclease activity"/>
    <property type="evidence" value="ECO:0007669"/>
    <property type="project" value="UniProtKB-EC"/>
</dbReference>
<keyword evidence="10" id="KW-0464">Manganese</keyword>
<dbReference type="Ensembl" id="ENSMMOT00000007602.1">
    <property type="protein sequence ID" value="ENSMMOP00000007460.1"/>
    <property type="gene ID" value="ENSMMOG00000005815.1"/>
</dbReference>
<evidence type="ECO:0000259" key="12">
    <source>
        <dbReference type="Pfam" id="PF03372"/>
    </source>
</evidence>
<dbReference type="CDD" id="cd09076">
    <property type="entry name" value="L1-EN"/>
    <property type="match status" value="1"/>
</dbReference>
<dbReference type="GO" id="GO:0008081">
    <property type="term" value="F:phosphoric diester hydrolase activity"/>
    <property type="evidence" value="ECO:0007669"/>
    <property type="project" value="TreeGrafter"/>
</dbReference>
<comment type="cofactor">
    <cofactor evidence="10">
        <name>Mg(2+)</name>
        <dbReference type="ChEBI" id="CHEBI:18420"/>
    </cofactor>
    <cofactor evidence="10">
        <name>Mn(2+)</name>
        <dbReference type="ChEBI" id="CHEBI:29035"/>
    </cofactor>
    <text evidence="10">Probably binds two magnesium or manganese ions per subunit.</text>
</comment>
<feature type="binding site" evidence="10">
    <location>
        <position position="223"/>
    </location>
    <ligand>
        <name>Mg(2+)</name>
        <dbReference type="ChEBI" id="CHEBI:18420"/>
        <label>1</label>
    </ligand>
</feature>
<evidence type="ECO:0000256" key="4">
    <source>
        <dbReference type="ARBA" id="ARBA00022723"/>
    </source>
</evidence>
<dbReference type="Proteomes" id="UP000261620">
    <property type="component" value="Unplaced"/>
</dbReference>
<evidence type="ECO:0000313" key="14">
    <source>
        <dbReference type="Proteomes" id="UP000261620"/>
    </source>
</evidence>
<dbReference type="AlphaFoldDB" id="A0A3Q4ASB2"/>
<evidence type="ECO:0000313" key="13">
    <source>
        <dbReference type="Ensembl" id="ENSMMOP00000007460.1"/>
    </source>
</evidence>
<dbReference type="InterPro" id="IPR036691">
    <property type="entry name" value="Endo/exonu/phosph_ase_sf"/>
</dbReference>
<feature type="binding site" evidence="10">
    <location>
        <position position="47"/>
    </location>
    <ligand>
        <name>Mg(2+)</name>
        <dbReference type="ChEBI" id="CHEBI:18420"/>
        <label>1</label>
    </ligand>
</feature>
<feature type="binding site" evidence="10">
    <location>
        <position position="136"/>
    </location>
    <ligand>
        <name>Mg(2+)</name>
        <dbReference type="ChEBI" id="CHEBI:18420"/>
        <label>1</label>
    </ligand>
</feature>
<dbReference type="GO" id="GO:0005634">
    <property type="term" value="C:nucleus"/>
    <property type="evidence" value="ECO:0007669"/>
    <property type="project" value="TreeGrafter"/>
</dbReference>